<protein>
    <submittedName>
        <fullName evidence="2">Uncharacterized protein</fullName>
    </submittedName>
</protein>
<gene>
    <name evidence="2" type="ORF">P43SY_006618</name>
</gene>
<feature type="chain" id="PRO_5042015716" evidence="1">
    <location>
        <begin position="24"/>
        <end position="252"/>
    </location>
</feature>
<feature type="signal peptide" evidence="1">
    <location>
        <begin position="1"/>
        <end position="23"/>
    </location>
</feature>
<dbReference type="AlphaFoldDB" id="A0AAD5Q6D9"/>
<proteinExistence type="predicted"/>
<evidence type="ECO:0000313" key="3">
    <source>
        <dbReference type="Proteomes" id="UP001209570"/>
    </source>
</evidence>
<sequence>MASLRMLFLSVAALAVAVEVTTADFVYVAAKCRDVRFSLPGGGKVDLTCTDDAGVNLTDAMLREESSDRHEVFLKFSSETTAKRRLTIGRCVDPQVTKLTVNGYGDTTVAFLPDALNGLTSLSLLALGQLDPKDANIKLQVSAKLRYLELQETSATDLSLEMIPDIESNLTEFYGRGTKFPSLPTFLFERKYKSMKLRVPTPSTAIKRLSKVEFANAQANFAQYIDAGNNIANVTNEYKGSKVSTPSKQSAA</sequence>
<comment type="caution">
    <text evidence="2">The sequence shown here is derived from an EMBL/GenBank/DDBJ whole genome shotgun (WGS) entry which is preliminary data.</text>
</comment>
<dbReference type="Proteomes" id="UP001209570">
    <property type="component" value="Unassembled WGS sequence"/>
</dbReference>
<accession>A0AAD5Q6D9</accession>
<keyword evidence="3" id="KW-1185">Reference proteome</keyword>
<evidence type="ECO:0000313" key="2">
    <source>
        <dbReference type="EMBL" id="KAJ0400935.1"/>
    </source>
</evidence>
<keyword evidence="1" id="KW-0732">Signal</keyword>
<reference evidence="2" key="1">
    <citation type="submission" date="2021-12" db="EMBL/GenBank/DDBJ databases">
        <title>Prjna785345.</title>
        <authorList>
            <person name="Rujirawat T."/>
            <person name="Krajaejun T."/>
        </authorList>
    </citation>
    <scope>NUCLEOTIDE SEQUENCE</scope>
    <source>
        <strain evidence="2">Pi057C3</strain>
    </source>
</reference>
<name>A0AAD5Q6D9_PYTIN</name>
<evidence type="ECO:0000256" key="1">
    <source>
        <dbReference type="SAM" id="SignalP"/>
    </source>
</evidence>
<organism evidence="2 3">
    <name type="scientific">Pythium insidiosum</name>
    <name type="common">Pythiosis disease agent</name>
    <dbReference type="NCBI Taxonomy" id="114742"/>
    <lineage>
        <taxon>Eukaryota</taxon>
        <taxon>Sar</taxon>
        <taxon>Stramenopiles</taxon>
        <taxon>Oomycota</taxon>
        <taxon>Peronosporomycetes</taxon>
        <taxon>Pythiales</taxon>
        <taxon>Pythiaceae</taxon>
        <taxon>Pythium</taxon>
    </lineage>
</organism>
<dbReference type="EMBL" id="JAKCXM010000142">
    <property type="protein sequence ID" value="KAJ0400935.1"/>
    <property type="molecule type" value="Genomic_DNA"/>
</dbReference>